<keyword evidence="5" id="KW-1185">Reference proteome</keyword>
<dbReference type="PANTHER" id="PTHR34825:SF1">
    <property type="entry name" value="AAA-ATPASE-LIKE DOMAIN-CONTAINING PROTEIN"/>
    <property type="match status" value="1"/>
</dbReference>
<dbReference type="EMBL" id="JAPFFF010000039">
    <property type="protein sequence ID" value="KAK8842148.1"/>
    <property type="molecule type" value="Genomic_DNA"/>
</dbReference>
<name>A0ABR2GKL8_9EUKA</name>
<evidence type="ECO:0000259" key="2">
    <source>
        <dbReference type="PROSITE" id="PS51194"/>
    </source>
</evidence>
<dbReference type="Pfam" id="PF00271">
    <property type="entry name" value="Helicase_C"/>
    <property type="match status" value="1"/>
</dbReference>
<gene>
    <name evidence="4" type="ORF">M9Y10_026376</name>
    <name evidence="3" type="ORF">M9Y10_032357</name>
</gene>
<dbReference type="InterPro" id="IPR018631">
    <property type="entry name" value="AAA-ATPase-like_dom"/>
</dbReference>
<comment type="caution">
    <text evidence="3">The sequence shown here is derived from an EMBL/GenBank/DDBJ whole genome shotgun (WGS) entry which is preliminary data.</text>
</comment>
<dbReference type="Gene3D" id="3.40.50.300">
    <property type="entry name" value="P-loop containing nucleotide triphosphate hydrolases"/>
    <property type="match status" value="2"/>
</dbReference>
<evidence type="ECO:0000313" key="3">
    <source>
        <dbReference type="EMBL" id="KAK8834231.1"/>
    </source>
</evidence>
<dbReference type="InterPro" id="IPR049730">
    <property type="entry name" value="SNF2/RAD54-like_C"/>
</dbReference>
<proteinExistence type="predicted"/>
<keyword evidence="1" id="KW-0378">Hydrolase</keyword>
<evidence type="ECO:0000313" key="5">
    <source>
        <dbReference type="Proteomes" id="UP001470230"/>
    </source>
</evidence>
<protein>
    <recommendedName>
        <fullName evidence="2">Helicase C-terminal domain-containing protein</fullName>
    </recommendedName>
</protein>
<dbReference type="InterPro" id="IPR001650">
    <property type="entry name" value="Helicase_C-like"/>
</dbReference>
<dbReference type="SUPFAM" id="SSF52540">
    <property type="entry name" value="P-loop containing nucleoside triphosphate hydrolases"/>
    <property type="match status" value="2"/>
</dbReference>
<organism evidence="3 5">
    <name type="scientific">Tritrichomonas musculus</name>
    <dbReference type="NCBI Taxonomy" id="1915356"/>
    <lineage>
        <taxon>Eukaryota</taxon>
        <taxon>Metamonada</taxon>
        <taxon>Parabasalia</taxon>
        <taxon>Tritrichomonadida</taxon>
        <taxon>Tritrichomonadidae</taxon>
        <taxon>Tritrichomonas</taxon>
    </lineage>
</organism>
<dbReference type="InterPro" id="IPR027417">
    <property type="entry name" value="P-loop_NTPase"/>
</dbReference>
<sequence length="810" mass="93991">MGLSTSKPICNIKISYADCPITPQQKKCLQISFSSFVTNHLTNPKEQSEQILKICNHPFLFKDLQNQKAIILDYTTDFKSSGKMIILDKLLSKLKQKEQKVIILTNINEIFKIIKNYLINKHYPFNEFDSSVRGEKRQKAIDKFSSTNGFFVFLCSFISGLNGINLTSADHVIIYDCNESTDCIVNKLKSNGIGQTKKVEIIRLVASQSYEQVMINHMDNNKNHEKFSTQNIDKFLRLGAYFAFKKSDDIIHKDDDGDSFIFRNKERYDANVLIDFDIESPFFWQKITQINDNSFFNPINNSFKKCLNSQIYVDKSELIYHINKILNTEQKCLCVTRPRRFGKTIIAKMLSAYYSRGCDSTELFAGSKGSKTDGFYDHLNKHNVIYIDIQMFALSHNGNPEDLFSFIQTKILEEMKLTFPDIKNDSLIYAIEETKQNFIIIIDEWDVIYKRYNNNEDIQNKYIDFLVPFTKGSIAENRIELVYMTGILPIKKHNNNSSLNAFVECTMLNPVFMAPYTGFTDEEVRDICEKNNFDFNEMEEMYNGYILGQLRIYNPKSVVDTIISRRIGNYWARTGSFESLKYYIDMNFDQLRDSIIEMLAEKRIMIDASSFQNDLNEIKNKSDVFTILTHIGYLAYDENKSEVFIPNKEIMAVFYSTIKECNWNVISDAIKQSDELLNATLSMNENKVGEIIGKVHYESTSLLKYNNENALSCVMTIAYYSARRFYYIIRKLPSGIGFSDLAFIPRPGINKPAILVELKWNKDAESAIKQIEQNKYSENLSNFTSNLIIAEINYDKKEKKHQCTIKKYKE</sequence>
<accession>A0ABR2GKL8</accession>
<feature type="domain" description="Helicase C-terminal" evidence="2">
    <location>
        <begin position="86"/>
        <end position="240"/>
    </location>
</feature>
<dbReference type="Pfam" id="PF09820">
    <property type="entry name" value="AAA-ATPase_like"/>
    <property type="match status" value="1"/>
</dbReference>
<dbReference type="Proteomes" id="UP001470230">
    <property type="component" value="Unassembled WGS sequence"/>
</dbReference>
<dbReference type="CDD" id="cd18793">
    <property type="entry name" value="SF2_C_SNF"/>
    <property type="match status" value="1"/>
</dbReference>
<dbReference type="PROSITE" id="PS51194">
    <property type="entry name" value="HELICASE_CTER"/>
    <property type="match status" value="1"/>
</dbReference>
<reference evidence="3 5" key="1">
    <citation type="submission" date="2024-04" db="EMBL/GenBank/DDBJ databases">
        <title>Tritrichomonas musculus Genome.</title>
        <authorList>
            <person name="Alves-Ferreira E."/>
            <person name="Grigg M."/>
            <person name="Lorenzi H."/>
            <person name="Galac M."/>
        </authorList>
    </citation>
    <scope>NUCLEOTIDE SEQUENCE [LARGE SCALE GENOMIC DNA]</scope>
    <source>
        <strain evidence="3 5">EAF2021</strain>
    </source>
</reference>
<dbReference type="PANTHER" id="PTHR34825">
    <property type="entry name" value="CONSERVED PROTEIN, WITH A WEAK D-GALACTARATE DEHYDRATASE/ALTRONATE HYDROLASE DOMAIN"/>
    <property type="match status" value="1"/>
</dbReference>
<evidence type="ECO:0000313" key="4">
    <source>
        <dbReference type="EMBL" id="KAK8842148.1"/>
    </source>
</evidence>
<evidence type="ECO:0000256" key="1">
    <source>
        <dbReference type="ARBA" id="ARBA00022801"/>
    </source>
</evidence>
<dbReference type="EMBL" id="JAPFFF010000460">
    <property type="protein sequence ID" value="KAK8834231.1"/>
    <property type="molecule type" value="Genomic_DNA"/>
</dbReference>